<evidence type="ECO:0000256" key="1">
    <source>
        <dbReference type="ARBA" id="ARBA00004191"/>
    </source>
</evidence>
<evidence type="ECO:0000259" key="12">
    <source>
        <dbReference type="Pfam" id="PF25553"/>
    </source>
</evidence>
<feature type="domain" description="At3g05675-like ankyrin-like" evidence="12">
    <location>
        <begin position="502"/>
        <end position="563"/>
    </location>
</feature>
<feature type="region of interest" description="Disordered" evidence="10">
    <location>
        <begin position="340"/>
        <end position="360"/>
    </location>
</feature>
<dbReference type="EMBL" id="HG994368">
    <property type="protein sequence ID" value="CAF1849210.1"/>
    <property type="molecule type" value="Genomic_DNA"/>
</dbReference>
<dbReference type="Pfam" id="PF00295">
    <property type="entry name" value="Glyco_hydro_28"/>
    <property type="match status" value="1"/>
</dbReference>
<name>A0A816JHV6_BRANA</name>
<dbReference type="PANTHER" id="PTHR31375">
    <property type="match status" value="1"/>
</dbReference>
<feature type="active site" evidence="8">
    <location>
        <position position="211"/>
    </location>
</feature>
<dbReference type="SUPFAM" id="SSF51126">
    <property type="entry name" value="Pectin lyase-like"/>
    <property type="match status" value="1"/>
</dbReference>
<dbReference type="Proteomes" id="UP001295469">
    <property type="component" value="Chromosome C04"/>
</dbReference>
<dbReference type="InterPro" id="IPR012334">
    <property type="entry name" value="Pectin_lyas_fold"/>
</dbReference>
<sequence length="690" mass="78722">MTRCCGFLAILLCVLLMLSWCEALSSNIDDGYGHGSTPGYGHEDGSFESDSLIKLNNSKKMLNNDDDVLTLISSHRPTSEASTVSVSDFGAKGDGKTDDTQIFGTLIASTRRSDYNYALTLYNLKNLNLKNLRVRNAQQIQISIEKCNNVYVKNVEITVLGDSPNTDGIHITNTQNIRISNSDIGTGDDCISIEDGSQNVQISDLTCGPGHGISIGSLGDDNSKAYVSGINVDGAKLSETDNGVRIKTYQSLRRAMGSIDVTVFYGEDPERWVEWIDEFVGAHNFTVFKTRQLAYGFIEGDAMSCTLVKQEKEQLEQPSLMDSLKEMSQLLNRFEQSWKGKEDTKKSQEEKTFESDDTKQVESLDGGDDLIMYSNQLIRYVKSYTLILEYPVMVHEKDNSETKTPLFEEDNGSKTDMDRGAYQVFEKILKRKKKIIKKKRRLKRLFSNIKNRLVEILNHKESDNSDMLGIQTESTTKRQRKSWLEWSKVSCHCAHTREKLDRKWVLMFREKKMCDEFVKLWVDQKELADLHAKIPTMNMHEINRITAQIYIGRGRILVNCETRFAKVTVEGKDRYRVTMDVHRKVLLERSRFFMEKMKTVVLMYYDDLKKKLVGENVIKRLALLKVSAAVSFDEGVMSCLEHLKAAPWSEDKVDIVLACLDELHLPEDSVSMILHRVSFELKRSKTDDIF</sequence>
<keyword evidence="3" id="KW-0134">Cell wall</keyword>
<evidence type="ECO:0000256" key="11">
    <source>
        <dbReference type="SAM" id="SignalP"/>
    </source>
</evidence>
<dbReference type="GO" id="GO:0005975">
    <property type="term" value="P:carbohydrate metabolic process"/>
    <property type="evidence" value="ECO:0007669"/>
    <property type="project" value="InterPro"/>
</dbReference>
<dbReference type="InterPro" id="IPR000743">
    <property type="entry name" value="Glyco_hydro_28"/>
</dbReference>
<accession>A0A816JHV6</accession>
<dbReference type="InterPro" id="IPR058039">
    <property type="entry name" value="At3g05675-like_ankyrin"/>
</dbReference>
<dbReference type="Gene3D" id="2.160.20.10">
    <property type="entry name" value="Single-stranded right-handed beta-helix, Pectin lyase-like"/>
    <property type="match status" value="2"/>
</dbReference>
<evidence type="ECO:0000256" key="2">
    <source>
        <dbReference type="ARBA" id="ARBA00008834"/>
    </source>
</evidence>
<comment type="subcellular location">
    <subcellularLocation>
        <location evidence="1">Secreted</location>
        <location evidence="1">Cell wall</location>
    </subcellularLocation>
</comment>
<evidence type="ECO:0000256" key="5">
    <source>
        <dbReference type="ARBA" id="ARBA00022801"/>
    </source>
</evidence>
<evidence type="ECO:0000256" key="3">
    <source>
        <dbReference type="ARBA" id="ARBA00022512"/>
    </source>
</evidence>
<evidence type="ECO:0000256" key="8">
    <source>
        <dbReference type="PROSITE-ProRule" id="PRU10052"/>
    </source>
</evidence>
<feature type="signal peptide" evidence="11">
    <location>
        <begin position="1"/>
        <end position="23"/>
    </location>
</feature>
<dbReference type="GO" id="GO:0004650">
    <property type="term" value="F:polygalacturonase activity"/>
    <property type="evidence" value="ECO:0007669"/>
    <property type="project" value="InterPro"/>
</dbReference>
<dbReference type="PROSITE" id="PS00502">
    <property type="entry name" value="POLYGALACTURONASE"/>
    <property type="match status" value="1"/>
</dbReference>
<keyword evidence="7" id="KW-0961">Cell wall biogenesis/degradation</keyword>
<keyword evidence="4" id="KW-0964">Secreted</keyword>
<evidence type="ECO:0000256" key="10">
    <source>
        <dbReference type="SAM" id="MobiDB-lite"/>
    </source>
</evidence>
<evidence type="ECO:0000256" key="9">
    <source>
        <dbReference type="RuleBase" id="RU361169"/>
    </source>
</evidence>
<evidence type="ECO:0000313" key="13">
    <source>
        <dbReference type="EMBL" id="CAF1849210.1"/>
    </source>
</evidence>
<feature type="chain" id="PRO_5033032996" evidence="11">
    <location>
        <begin position="24"/>
        <end position="690"/>
    </location>
</feature>
<evidence type="ECO:0000256" key="7">
    <source>
        <dbReference type="ARBA" id="ARBA00023316"/>
    </source>
</evidence>
<proteinExistence type="inferred from homology"/>
<dbReference type="InterPro" id="IPR006626">
    <property type="entry name" value="PbH1"/>
</dbReference>
<dbReference type="GO" id="GO:0071555">
    <property type="term" value="P:cell wall organization"/>
    <property type="evidence" value="ECO:0007669"/>
    <property type="project" value="UniProtKB-KW"/>
</dbReference>
<evidence type="ECO:0000256" key="6">
    <source>
        <dbReference type="ARBA" id="ARBA00023295"/>
    </source>
</evidence>
<dbReference type="SMART" id="SM00710">
    <property type="entry name" value="PbH1"/>
    <property type="match status" value="4"/>
</dbReference>
<dbReference type="Pfam" id="PF25553">
    <property type="entry name" value="BTB-POZ_ANK-like"/>
    <property type="match status" value="1"/>
</dbReference>
<dbReference type="AlphaFoldDB" id="A0A816JHV6"/>
<organism evidence="13">
    <name type="scientific">Brassica napus</name>
    <name type="common">Rape</name>
    <dbReference type="NCBI Taxonomy" id="3708"/>
    <lineage>
        <taxon>Eukaryota</taxon>
        <taxon>Viridiplantae</taxon>
        <taxon>Streptophyta</taxon>
        <taxon>Embryophyta</taxon>
        <taxon>Tracheophyta</taxon>
        <taxon>Spermatophyta</taxon>
        <taxon>Magnoliopsida</taxon>
        <taxon>eudicotyledons</taxon>
        <taxon>Gunneridae</taxon>
        <taxon>Pentapetalae</taxon>
        <taxon>rosids</taxon>
        <taxon>malvids</taxon>
        <taxon>Brassicales</taxon>
        <taxon>Brassicaceae</taxon>
        <taxon>Brassiceae</taxon>
        <taxon>Brassica</taxon>
    </lineage>
</organism>
<gene>
    <name evidence="13" type="ORF">DARMORV10_C04P34910.1</name>
</gene>
<comment type="similarity">
    <text evidence="2 9">Belongs to the glycosyl hydrolase 28 family.</text>
</comment>
<dbReference type="InterPro" id="IPR011050">
    <property type="entry name" value="Pectin_lyase_fold/virulence"/>
</dbReference>
<reference evidence="13" key="1">
    <citation type="submission" date="2021-01" db="EMBL/GenBank/DDBJ databases">
        <authorList>
            <consortium name="Genoscope - CEA"/>
            <person name="William W."/>
        </authorList>
    </citation>
    <scope>NUCLEOTIDE SEQUENCE</scope>
</reference>
<keyword evidence="6 9" id="KW-0326">Glycosidase</keyword>
<evidence type="ECO:0000256" key="4">
    <source>
        <dbReference type="ARBA" id="ARBA00022525"/>
    </source>
</evidence>
<keyword evidence="5 9" id="KW-0378">Hydrolase</keyword>
<protein>
    <submittedName>
        <fullName evidence="13">(rape) hypothetical protein</fullName>
    </submittedName>
</protein>
<keyword evidence="11" id="KW-0732">Signal</keyword>